<sequence>MYEDTRVGSYGYPRRLTEGDYEGYFEVEERQDNAQMALDLWRKKHKNGPAPGMVPTVVFTGTED</sequence>
<protein>
    <submittedName>
        <fullName evidence="1">Uncharacterized protein</fullName>
    </submittedName>
</protein>
<dbReference type="EMBL" id="BK032637">
    <property type="protein sequence ID" value="DAF52479.1"/>
    <property type="molecule type" value="Genomic_DNA"/>
</dbReference>
<organism evidence="1">
    <name type="scientific">Siphoviridae sp. ctj912</name>
    <dbReference type="NCBI Taxonomy" id="2827920"/>
    <lineage>
        <taxon>Viruses</taxon>
        <taxon>Duplodnaviria</taxon>
        <taxon>Heunggongvirae</taxon>
        <taxon>Uroviricota</taxon>
        <taxon>Caudoviricetes</taxon>
    </lineage>
</organism>
<evidence type="ECO:0000313" key="1">
    <source>
        <dbReference type="EMBL" id="DAF52479.1"/>
    </source>
</evidence>
<proteinExistence type="predicted"/>
<name>A0A8S5SP73_9CAUD</name>
<accession>A0A8S5SP73</accession>
<reference evidence="1" key="1">
    <citation type="journal article" date="2021" name="Proc. Natl. Acad. Sci. U.S.A.">
        <title>A Catalog of Tens of Thousands of Viruses from Human Metagenomes Reveals Hidden Associations with Chronic Diseases.</title>
        <authorList>
            <person name="Tisza M.J."/>
            <person name="Buck C.B."/>
        </authorList>
    </citation>
    <scope>NUCLEOTIDE SEQUENCE</scope>
    <source>
        <strain evidence="1">Ctj912</strain>
    </source>
</reference>